<sequence length="1482" mass="167317">MEPGKKLPEEALLEWYADQHPPIVDIVGDFAGRELFAIQGEALMRYCLAEAKVDFDGGFQPLHAIHAVEKFLSSLKKRDCNFDVIFFRDMEDICVPNGVTASNHVSKYLLTRRIIIQHLNRSDINFKVLELGSFESGGCKNYLASNAIHFMLCDEGRGDSREQTIRLRHLIWKILYSGRNVAVINSIIWKSSKVFMPLLGGSKAALPFSHPVFNEFLQGVSVQEEAEHVEPAAAAVFQDLHHWHTYKPVATRKTRVEVPPWVEKLRQKRRQKLMADVTLYAASLTSSTGKVFDRETIVVNSCPQHKSACVVPKASLGNSSRNGGGSKMVGARGKERALMASQQLREEKAQTKRNDVLRLWAEKCAEFENDKDLVIRYLKAEEFQNSRFPGSHAVVRPEVSLYLCNVLAKIWAHTRRDMDECSSEGLYLVSMMWNWLQAISRSGNCTPNIANAAREVVAALSMSQLKIVENEPRRKLPFGVRPGLLRNVPNLVRDHRILQLEHGGPYMDRQFDSQPDTRVPFEPDAWQRGVLDSIDANESLLVVAPTSAGKTFISFYAMKKILEESDDGVLVYVAPTKALVNQIAAEIEARFSKQYKNQQGKSIWAIHTRDYRINDPTRCQILVTVPHMLQIMLLAPTNANCPSAWSLRVKRIIFDEVHCIGQAEDGIIWEQLLLLAPCPIIALSATVGNPEELSDWLAKSEARKGCRMKMIVHDVRYSDLRKFIYEPPERFVFRELSKPSRLPVPGLDEGNGVSSSFKFVHPVVALKDRNRAALEDINLEARDCLMLWKHMDKTFPRELLVGLEPPEALPEVIKKSHVIGWEKTLKTKLKAAMESPDSPFQALQDSIEASKTVIKDQDPLGSLRADHMANLFPLACELHAQDALPALVFNYDRLECERAVKGMLSTLQEAESAFKESDATWQKKLNEFGQWQKQKRSSLENQSFSRPKRDDERTLSKLEAVRQEASVETSPWEGFNPEWPLNQFSFAGTKVMQQKEFDDLMGSLDVDRVPLWLIAALRRGLGVHHAGMNRRYRQIVEMLFRRGYLRLVVATGTLALGINMPCKTVVFSGDSVFLSPQNYRQASGRAGRRGFDLLGNVVFNGISRDRTHEIMSSRLPALKGQFPISTTLILRLFVLLHGTNNCRFAVDAVQALLSQTRLYLGGPDAEMSVKHHLRFSIEYLRRQNLLSASGTPIHFAGLVGHLYFTENAVFAFHSLLRGGYFHELCKDIDTARQRVLREMMLVLSHLFSRIPIQHKSKLLKVVEKSSSEIFLKRLPAAAEELLVRHNQQTLSIFKDYVHSYIIRHLTDKEDRMLPLTKISVGPEKGIVLRENHIRRGDVWFHLKDFSLTLKTIVTSLRGVISSGEEFEMADAEDEVRDTGDAEVTPWTTEMPKSAGACEKATEPLGKKKAKSKVPESWEDESDTSVSESEPGSHSEMVGSSASEEKTAPSRPDLDKGGGLMKVLEAFTCLEQEFSDKFYKVGA</sequence>
<evidence type="ECO:0000256" key="5">
    <source>
        <dbReference type="SAM" id="MobiDB-lite"/>
    </source>
</evidence>
<dbReference type="PANTHER" id="PTHR44533:SF4">
    <property type="entry name" value="DEAD_H RNA HELICASE, PUTATIVE-RELATED"/>
    <property type="match status" value="1"/>
</dbReference>
<feature type="region of interest" description="Disordered" evidence="5">
    <location>
        <begin position="1368"/>
        <end position="1457"/>
    </location>
</feature>
<dbReference type="GO" id="GO:0005524">
    <property type="term" value="F:ATP binding"/>
    <property type="evidence" value="ECO:0007669"/>
    <property type="project" value="UniProtKB-KW"/>
</dbReference>
<dbReference type="InterPro" id="IPR052431">
    <property type="entry name" value="SKI2_subfamily_helicases"/>
</dbReference>
<dbReference type="STRING" id="1325734.A0A428NIQ3"/>
<dbReference type="InterPro" id="IPR001650">
    <property type="entry name" value="Helicase_C-like"/>
</dbReference>
<dbReference type="Pfam" id="PF23002">
    <property type="entry name" value="PIN-like_DDX60"/>
    <property type="match status" value="1"/>
</dbReference>
<name>A0A428NIQ3_9HYPO</name>
<feature type="compositionally biased region" description="Basic and acidic residues" evidence="5">
    <location>
        <begin position="1442"/>
        <end position="1455"/>
    </location>
</feature>
<dbReference type="InterPro" id="IPR014001">
    <property type="entry name" value="Helicase_ATP-bd"/>
</dbReference>
<evidence type="ECO:0000256" key="4">
    <source>
        <dbReference type="ARBA" id="ARBA00022840"/>
    </source>
</evidence>
<dbReference type="SMART" id="SM00490">
    <property type="entry name" value="HELICc"/>
    <property type="match status" value="1"/>
</dbReference>
<evidence type="ECO:0000256" key="3">
    <source>
        <dbReference type="ARBA" id="ARBA00022806"/>
    </source>
</evidence>
<dbReference type="Gene3D" id="3.40.50.300">
    <property type="entry name" value="P-loop containing nucleotide triphosphate hydrolases"/>
    <property type="match status" value="2"/>
</dbReference>
<accession>A0A428NIQ3</accession>
<evidence type="ECO:0000256" key="1">
    <source>
        <dbReference type="ARBA" id="ARBA00022741"/>
    </source>
</evidence>
<dbReference type="PROSITE" id="PS51192">
    <property type="entry name" value="HELICASE_ATP_BIND_1"/>
    <property type="match status" value="1"/>
</dbReference>
<feature type="domain" description="Helicase ATP-binding" evidence="6">
    <location>
        <begin position="531"/>
        <end position="705"/>
    </location>
</feature>
<dbReference type="InterPro" id="IPR055124">
    <property type="entry name" value="PIN-like_DDX60"/>
</dbReference>
<proteinExistence type="predicted"/>
<evidence type="ECO:0000256" key="2">
    <source>
        <dbReference type="ARBA" id="ARBA00022801"/>
    </source>
</evidence>
<dbReference type="GO" id="GO:0016787">
    <property type="term" value="F:hydrolase activity"/>
    <property type="evidence" value="ECO:0007669"/>
    <property type="project" value="UniProtKB-KW"/>
</dbReference>
<dbReference type="Proteomes" id="UP000288168">
    <property type="component" value="Unassembled WGS sequence"/>
</dbReference>
<keyword evidence="9" id="KW-1185">Reference proteome</keyword>
<dbReference type="InterPro" id="IPR011545">
    <property type="entry name" value="DEAD/DEAH_box_helicase_dom"/>
</dbReference>
<comment type="caution">
    <text evidence="8">The sequence shown here is derived from an EMBL/GenBank/DDBJ whole genome shotgun (WGS) entry which is preliminary data.</text>
</comment>
<protein>
    <recommendedName>
        <fullName evidence="10">Helicase</fullName>
    </recommendedName>
</protein>
<dbReference type="FunFam" id="3.40.50.300:FF:001039">
    <property type="entry name" value="ATP-dependent RNA helicase DDX60"/>
    <property type="match status" value="1"/>
</dbReference>
<gene>
    <name evidence="8" type="ORF">CEP54_016052</name>
</gene>
<dbReference type="Pfam" id="PF00270">
    <property type="entry name" value="DEAD"/>
    <property type="match status" value="1"/>
</dbReference>
<dbReference type="CDD" id="cd18025">
    <property type="entry name" value="DEXHc_DDX60"/>
    <property type="match status" value="1"/>
</dbReference>
<dbReference type="Pfam" id="PF26076">
    <property type="entry name" value="WHD_DDX60"/>
    <property type="match status" value="1"/>
</dbReference>
<keyword evidence="4" id="KW-0067">ATP-binding</keyword>
<dbReference type="InterPro" id="IPR027417">
    <property type="entry name" value="P-loop_NTPase"/>
</dbReference>
<reference evidence="8 9" key="1">
    <citation type="submission" date="2017-06" db="EMBL/GenBank/DDBJ databases">
        <title>Comparative genomic analysis of Ambrosia Fusariam Clade fungi.</title>
        <authorList>
            <person name="Stajich J.E."/>
            <person name="Carrillo J."/>
            <person name="Kijimoto T."/>
            <person name="Eskalen A."/>
            <person name="O'Donnell K."/>
            <person name="Kasson M."/>
        </authorList>
    </citation>
    <scope>NUCLEOTIDE SEQUENCE [LARGE SCALE GENOMIC DNA]</scope>
    <source>
        <strain evidence="8 9">NRRL62584</strain>
    </source>
</reference>
<dbReference type="GO" id="GO:0004386">
    <property type="term" value="F:helicase activity"/>
    <property type="evidence" value="ECO:0007669"/>
    <property type="project" value="UniProtKB-KW"/>
</dbReference>
<keyword evidence="2" id="KW-0378">Hydrolase</keyword>
<keyword evidence="1" id="KW-0547">Nucleotide-binding</keyword>
<dbReference type="InterPro" id="IPR059032">
    <property type="entry name" value="WHD_DDX60"/>
</dbReference>
<dbReference type="PANTHER" id="PTHR44533">
    <property type="entry name" value="DEAD/H RNA HELICASE, PUTATIVE-RELATED"/>
    <property type="match status" value="1"/>
</dbReference>
<dbReference type="EMBL" id="NKCI01000478">
    <property type="protein sequence ID" value="RSL40666.1"/>
    <property type="molecule type" value="Genomic_DNA"/>
</dbReference>
<feature type="region of interest" description="Disordered" evidence="5">
    <location>
        <begin position="932"/>
        <end position="955"/>
    </location>
</feature>
<keyword evidence="3" id="KW-0347">Helicase</keyword>
<evidence type="ECO:0000259" key="6">
    <source>
        <dbReference type="PROSITE" id="PS51192"/>
    </source>
</evidence>
<dbReference type="PROSITE" id="PS51194">
    <property type="entry name" value="HELICASE_CTER"/>
    <property type="match status" value="1"/>
</dbReference>
<evidence type="ECO:0000259" key="7">
    <source>
        <dbReference type="PROSITE" id="PS51194"/>
    </source>
</evidence>
<dbReference type="Pfam" id="PF00271">
    <property type="entry name" value="Helicase_C"/>
    <property type="match status" value="1"/>
</dbReference>
<evidence type="ECO:0000313" key="9">
    <source>
        <dbReference type="Proteomes" id="UP000288168"/>
    </source>
</evidence>
<evidence type="ECO:0008006" key="10">
    <source>
        <dbReference type="Google" id="ProtNLM"/>
    </source>
</evidence>
<dbReference type="SMART" id="SM00487">
    <property type="entry name" value="DEXDc"/>
    <property type="match status" value="1"/>
</dbReference>
<dbReference type="OrthoDB" id="2320933at2759"/>
<evidence type="ECO:0000313" key="8">
    <source>
        <dbReference type="EMBL" id="RSL40666.1"/>
    </source>
</evidence>
<organism evidence="8 9">
    <name type="scientific">Fusarium duplospermum</name>
    <dbReference type="NCBI Taxonomy" id="1325734"/>
    <lineage>
        <taxon>Eukaryota</taxon>
        <taxon>Fungi</taxon>
        <taxon>Dikarya</taxon>
        <taxon>Ascomycota</taxon>
        <taxon>Pezizomycotina</taxon>
        <taxon>Sordariomycetes</taxon>
        <taxon>Hypocreomycetidae</taxon>
        <taxon>Hypocreales</taxon>
        <taxon>Nectriaceae</taxon>
        <taxon>Fusarium</taxon>
        <taxon>Fusarium solani species complex</taxon>
    </lineage>
</organism>
<dbReference type="SUPFAM" id="SSF52540">
    <property type="entry name" value="P-loop containing nucleoside triphosphate hydrolases"/>
    <property type="match status" value="1"/>
</dbReference>
<dbReference type="GO" id="GO:0005737">
    <property type="term" value="C:cytoplasm"/>
    <property type="evidence" value="ECO:0007669"/>
    <property type="project" value="TreeGrafter"/>
</dbReference>
<dbReference type="GO" id="GO:0003676">
    <property type="term" value="F:nucleic acid binding"/>
    <property type="evidence" value="ECO:0007669"/>
    <property type="project" value="InterPro"/>
</dbReference>
<feature type="domain" description="Helicase C-terminal" evidence="7">
    <location>
        <begin position="980"/>
        <end position="1130"/>
    </location>
</feature>